<dbReference type="SMART" id="SM00577">
    <property type="entry name" value="CPDc"/>
    <property type="match status" value="1"/>
</dbReference>
<dbReference type="SUPFAM" id="SSF56784">
    <property type="entry name" value="HAD-like"/>
    <property type="match status" value="1"/>
</dbReference>
<organism evidence="2 3">
    <name type="scientific">Tigriopus californicus</name>
    <name type="common">Marine copepod</name>
    <dbReference type="NCBI Taxonomy" id="6832"/>
    <lineage>
        <taxon>Eukaryota</taxon>
        <taxon>Metazoa</taxon>
        <taxon>Ecdysozoa</taxon>
        <taxon>Arthropoda</taxon>
        <taxon>Crustacea</taxon>
        <taxon>Multicrustacea</taxon>
        <taxon>Hexanauplia</taxon>
        <taxon>Copepoda</taxon>
        <taxon>Harpacticoida</taxon>
        <taxon>Harpacticidae</taxon>
        <taxon>Tigriopus</taxon>
    </lineage>
</organism>
<dbReference type="Proteomes" id="UP000318571">
    <property type="component" value="Chromosome 7"/>
</dbReference>
<dbReference type="FunFam" id="3.40.50.1000:FF:000093">
    <property type="entry name" value="NLI interacting factor-like phosphatase family protein"/>
    <property type="match status" value="1"/>
</dbReference>
<sequence>MKSQTRCGHHRKQIRKISWGKMLETPRCRKASSLSIGPMSLFLSPIKTISSTTQRRKSDSRLERRLQFDLSDVDPRTIHLFHHLPEAPKVEAPEIGGPRRDREYTLVLDIDETLVHCSSDPSLPYVFEIEVIPENHSNSTPRKYYVRKRPNIDYFLQEVAQHFEVIAFTAGYKRYANRILDYLDPEGTIFSHRLYRDSCYIKDRKYIKNLNALGRDLNKTILVDNSIEALGFQMDNGLLIKTWTSDPYDDQLLLVLDILSNILLVQASVPRYLRDQFGLSRFIEHQIDLLHQHH</sequence>
<accession>A0A553P1F5</accession>
<dbReference type="AlphaFoldDB" id="A0A553P1F5"/>
<dbReference type="PANTHER" id="PTHR12210">
    <property type="entry name" value="DULLARD PROTEIN PHOSPHATASE"/>
    <property type="match status" value="1"/>
</dbReference>
<dbReference type="PROSITE" id="PS50969">
    <property type="entry name" value="FCP1"/>
    <property type="match status" value="1"/>
</dbReference>
<dbReference type="InterPro" id="IPR011948">
    <property type="entry name" value="Dullard_phosphatase"/>
</dbReference>
<dbReference type="InterPro" id="IPR023214">
    <property type="entry name" value="HAD_sf"/>
</dbReference>
<dbReference type="EMBL" id="VCGU01000008">
    <property type="protein sequence ID" value="TRY71490.1"/>
    <property type="molecule type" value="Genomic_DNA"/>
</dbReference>
<dbReference type="InterPro" id="IPR036412">
    <property type="entry name" value="HAD-like_sf"/>
</dbReference>
<evidence type="ECO:0000259" key="1">
    <source>
        <dbReference type="PROSITE" id="PS50969"/>
    </source>
</evidence>
<dbReference type="CDD" id="cd07521">
    <property type="entry name" value="HAD_FCP1-like"/>
    <property type="match status" value="1"/>
</dbReference>
<dbReference type="GO" id="GO:0016791">
    <property type="term" value="F:phosphatase activity"/>
    <property type="evidence" value="ECO:0007669"/>
    <property type="project" value="InterPro"/>
</dbReference>
<protein>
    <recommendedName>
        <fullName evidence="1">FCP1 homology domain-containing protein</fullName>
    </recommendedName>
</protein>
<evidence type="ECO:0000313" key="3">
    <source>
        <dbReference type="Proteomes" id="UP000318571"/>
    </source>
</evidence>
<feature type="domain" description="FCP1 homology" evidence="1">
    <location>
        <begin position="99"/>
        <end position="262"/>
    </location>
</feature>
<dbReference type="InterPro" id="IPR004274">
    <property type="entry name" value="FCP1_dom"/>
</dbReference>
<name>A0A553P1F5_TIGCA</name>
<proteinExistence type="predicted"/>
<gene>
    <name evidence="2" type="ORF">TCAL_00247</name>
</gene>
<keyword evidence="3" id="KW-1185">Reference proteome</keyword>
<dbReference type="Pfam" id="PF03031">
    <property type="entry name" value="NIF"/>
    <property type="match status" value="1"/>
</dbReference>
<dbReference type="NCBIfam" id="TIGR02251">
    <property type="entry name" value="HIF-SF_euk"/>
    <property type="match status" value="1"/>
</dbReference>
<dbReference type="InterPro" id="IPR050365">
    <property type="entry name" value="TIM50"/>
</dbReference>
<dbReference type="Gene3D" id="3.40.50.1000">
    <property type="entry name" value="HAD superfamily/HAD-like"/>
    <property type="match status" value="1"/>
</dbReference>
<dbReference type="STRING" id="6832.A0A553P1F5"/>
<evidence type="ECO:0000313" key="2">
    <source>
        <dbReference type="EMBL" id="TRY71490.1"/>
    </source>
</evidence>
<comment type="caution">
    <text evidence="2">The sequence shown here is derived from an EMBL/GenBank/DDBJ whole genome shotgun (WGS) entry which is preliminary data.</text>
</comment>
<reference evidence="2 3" key="1">
    <citation type="journal article" date="2018" name="Nat. Ecol. Evol.">
        <title>Genomic signatures of mitonuclear coevolution across populations of Tigriopus californicus.</title>
        <authorList>
            <person name="Barreto F.S."/>
            <person name="Watson E.T."/>
            <person name="Lima T.G."/>
            <person name="Willett C.S."/>
            <person name="Edmands S."/>
            <person name="Li W."/>
            <person name="Burton R.S."/>
        </authorList>
    </citation>
    <scope>NUCLEOTIDE SEQUENCE [LARGE SCALE GENOMIC DNA]</scope>
    <source>
        <strain evidence="2 3">San Diego</strain>
    </source>
</reference>
<dbReference type="OrthoDB" id="277011at2759"/>